<accession>A0A495JBR0</accession>
<dbReference type="GO" id="GO:0031177">
    <property type="term" value="F:phosphopantetheine binding"/>
    <property type="evidence" value="ECO:0007669"/>
    <property type="project" value="TreeGrafter"/>
</dbReference>
<evidence type="ECO:0000259" key="1">
    <source>
        <dbReference type="Pfam" id="PF00668"/>
    </source>
</evidence>
<evidence type="ECO:0000313" key="3">
    <source>
        <dbReference type="Proteomes" id="UP000277671"/>
    </source>
</evidence>
<dbReference type="Gene3D" id="3.30.559.10">
    <property type="entry name" value="Chloramphenicol acetyltransferase-like domain"/>
    <property type="match status" value="1"/>
</dbReference>
<dbReference type="InterPro" id="IPR023213">
    <property type="entry name" value="CAT-like_dom_sf"/>
</dbReference>
<dbReference type="PANTHER" id="PTHR45527:SF1">
    <property type="entry name" value="FATTY ACID SYNTHASE"/>
    <property type="match status" value="1"/>
</dbReference>
<dbReference type="Pfam" id="PF00668">
    <property type="entry name" value="Condensation"/>
    <property type="match status" value="1"/>
</dbReference>
<dbReference type="Gene3D" id="3.30.559.30">
    <property type="entry name" value="Nonribosomal peptide synthetase, condensation domain"/>
    <property type="match status" value="1"/>
</dbReference>
<protein>
    <submittedName>
        <fullName evidence="2">Condensation domain-containing protein</fullName>
    </submittedName>
</protein>
<dbReference type="GO" id="GO:0044550">
    <property type="term" value="P:secondary metabolite biosynthetic process"/>
    <property type="evidence" value="ECO:0007669"/>
    <property type="project" value="TreeGrafter"/>
</dbReference>
<dbReference type="GO" id="GO:0043041">
    <property type="term" value="P:amino acid activation for nonribosomal peptide biosynthetic process"/>
    <property type="evidence" value="ECO:0007669"/>
    <property type="project" value="TreeGrafter"/>
</dbReference>
<sequence>MVIRAGSAAPPPAEPAASAVTIAGAATEWTVVDFVGEGQPVAPLTWGQRALWNAIERHGPGYVMISLRRTLAVPRRAGRDPDTVSRALATLIGRHSSLRTRMPVVDGERCQVVADRGGLPVLLVRADPAALVAIGDDDGAALARTVAERLADRQFDHAHEWPQRVGLILVAGEVRQIAVVFSHTTVDFHAIEILLRDLRLLLLRGSIAAPAGLQSVDVARREQNGEERRQAERAVGHWVRSFDRLPVDTLPRLGPALTPRFRRAVLTSTSADTAIRLIAARHRVTSSTVLVAAAAVVAAHWSGNEVVGVHSMASNRSRDGYRDAVAKLNQLGLVVVELADRPDFADLLPRVWRAALAAYRHAYYDPTWVRQALRARGHPYAEGVSPHLYLNDIRLSTDVDLFGRATEESEVRAAMADSSCTWTHGLDTFTWRTRIEVIDRPGGVGLALTADTAHLPPDAIERFLRDLERLLVDAAFGNLPWPWR</sequence>
<dbReference type="RefSeq" id="WP_170208455.1">
    <property type="nucleotide sequence ID" value="NZ_RBKT01000001.1"/>
</dbReference>
<dbReference type="InterPro" id="IPR001242">
    <property type="entry name" value="Condensation_dom"/>
</dbReference>
<dbReference type="EMBL" id="RBKT01000001">
    <property type="protein sequence ID" value="RKR86253.1"/>
    <property type="molecule type" value="Genomic_DNA"/>
</dbReference>
<gene>
    <name evidence="2" type="ORF">BDK92_0477</name>
</gene>
<reference evidence="2 3" key="1">
    <citation type="submission" date="2018-10" db="EMBL/GenBank/DDBJ databases">
        <title>Sequencing the genomes of 1000 actinobacteria strains.</title>
        <authorList>
            <person name="Klenk H.-P."/>
        </authorList>
    </citation>
    <scope>NUCLEOTIDE SEQUENCE [LARGE SCALE GENOMIC DNA]</scope>
    <source>
        <strain evidence="2 3">DSM 45175</strain>
    </source>
</reference>
<dbReference type="GO" id="GO:0003824">
    <property type="term" value="F:catalytic activity"/>
    <property type="evidence" value="ECO:0007669"/>
    <property type="project" value="InterPro"/>
</dbReference>
<organism evidence="2 3">
    <name type="scientific">Micromonospora pisi</name>
    <dbReference type="NCBI Taxonomy" id="589240"/>
    <lineage>
        <taxon>Bacteria</taxon>
        <taxon>Bacillati</taxon>
        <taxon>Actinomycetota</taxon>
        <taxon>Actinomycetes</taxon>
        <taxon>Micromonosporales</taxon>
        <taxon>Micromonosporaceae</taxon>
        <taxon>Micromonospora</taxon>
    </lineage>
</organism>
<dbReference type="AlphaFoldDB" id="A0A495JBR0"/>
<dbReference type="GO" id="GO:0005737">
    <property type="term" value="C:cytoplasm"/>
    <property type="evidence" value="ECO:0007669"/>
    <property type="project" value="TreeGrafter"/>
</dbReference>
<feature type="domain" description="Condensation" evidence="1">
    <location>
        <begin position="76"/>
        <end position="376"/>
    </location>
</feature>
<evidence type="ECO:0000313" key="2">
    <source>
        <dbReference type="EMBL" id="RKR86253.1"/>
    </source>
</evidence>
<comment type="caution">
    <text evidence="2">The sequence shown here is derived from an EMBL/GenBank/DDBJ whole genome shotgun (WGS) entry which is preliminary data.</text>
</comment>
<dbReference type="GO" id="GO:0008610">
    <property type="term" value="P:lipid biosynthetic process"/>
    <property type="evidence" value="ECO:0007669"/>
    <property type="project" value="UniProtKB-ARBA"/>
</dbReference>
<dbReference type="Proteomes" id="UP000277671">
    <property type="component" value="Unassembled WGS sequence"/>
</dbReference>
<dbReference type="PANTHER" id="PTHR45527">
    <property type="entry name" value="NONRIBOSOMAL PEPTIDE SYNTHETASE"/>
    <property type="match status" value="1"/>
</dbReference>
<proteinExistence type="predicted"/>
<keyword evidence="3" id="KW-1185">Reference proteome</keyword>
<name>A0A495JBR0_9ACTN</name>
<dbReference type="SUPFAM" id="SSF52777">
    <property type="entry name" value="CoA-dependent acyltransferases"/>
    <property type="match status" value="2"/>
</dbReference>